<accession>A0A2P2M2L2</accession>
<dbReference type="EMBL" id="GGEC01043952">
    <property type="protein sequence ID" value="MBX24436.1"/>
    <property type="molecule type" value="Transcribed_RNA"/>
</dbReference>
<organism evidence="1">
    <name type="scientific">Rhizophora mucronata</name>
    <name type="common">Asiatic mangrove</name>
    <dbReference type="NCBI Taxonomy" id="61149"/>
    <lineage>
        <taxon>Eukaryota</taxon>
        <taxon>Viridiplantae</taxon>
        <taxon>Streptophyta</taxon>
        <taxon>Embryophyta</taxon>
        <taxon>Tracheophyta</taxon>
        <taxon>Spermatophyta</taxon>
        <taxon>Magnoliopsida</taxon>
        <taxon>eudicotyledons</taxon>
        <taxon>Gunneridae</taxon>
        <taxon>Pentapetalae</taxon>
        <taxon>rosids</taxon>
        <taxon>fabids</taxon>
        <taxon>Malpighiales</taxon>
        <taxon>Rhizophoraceae</taxon>
        <taxon>Rhizophora</taxon>
    </lineage>
</organism>
<name>A0A2P2M2L2_RHIMU</name>
<reference evidence="1" key="1">
    <citation type="submission" date="2018-02" db="EMBL/GenBank/DDBJ databases">
        <title>Rhizophora mucronata_Transcriptome.</title>
        <authorList>
            <person name="Meera S.P."/>
            <person name="Sreeshan A."/>
            <person name="Augustine A."/>
        </authorList>
    </citation>
    <scope>NUCLEOTIDE SEQUENCE</scope>
    <source>
        <tissue evidence="1">Leaf</tissue>
    </source>
</reference>
<dbReference type="AlphaFoldDB" id="A0A2P2M2L2"/>
<sequence>MEEAGGIFLCAASWFSPSLDPPYMAPEPADSSWLVRLQSSIAVSKAL</sequence>
<evidence type="ECO:0000313" key="2">
    <source>
        <dbReference type="EMBL" id="MBX24436.1"/>
    </source>
</evidence>
<proteinExistence type="predicted"/>
<protein>
    <submittedName>
        <fullName evidence="2">Putative serine/threonine-protein phosphatase 2A regulatory subunit B'' subunit TON2</fullName>
    </submittedName>
</protein>
<evidence type="ECO:0000313" key="1">
    <source>
        <dbReference type="EMBL" id="MBX24431.1"/>
    </source>
</evidence>
<dbReference type="EMBL" id="GGEC01043947">
    <property type="protein sequence ID" value="MBX24431.1"/>
    <property type="molecule type" value="Transcribed_RNA"/>
</dbReference>